<dbReference type="AlphaFoldDB" id="A0A382TXB9"/>
<gene>
    <name evidence="1" type="ORF">METZ01_LOCUS379574</name>
</gene>
<accession>A0A382TXB9</accession>
<evidence type="ECO:0000313" key="1">
    <source>
        <dbReference type="EMBL" id="SVD26720.1"/>
    </source>
</evidence>
<proteinExistence type="predicted"/>
<protein>
    <recommendedName>
        <fullName evidence="2">DUF2851 domain-containing protein</fullName>
    </recommendedName>
</protein>
<dbReference type="Pfam" id="PF11013">
    <property type="entry name" value="DUF2851"/>
    <property type="match status" value="1"/>
</dbReference>
<name>A0A382TXB9_9ZZZZ</name>
<reference evidence="1" key="1">
    <citation type="submission" date="2018-05" db="EMBL/GenBank/DDBJ databases">
        <authorList>
            <person name="Lanie J.A."/>
            <person name="Ng W.-L."/>
            <person name="Kazmierczak K.M."/>
            <person name="Andrzejewski T.M."/>
            <person name="Davidsen T.M."/>
            <person name="Wayne K.J."/>
            <person name="Tettelin H."/>
            <person name="Glass J.I."/>
            <person name="Rusch D."/>
            <person name="Podicherti R."/>
            <person name="Tsui H.-C.T."/>
            <person name="Winkler M.E."/>
        </authorList>
    </citation>
    <scope>NUCLEOTIDE SEQUENCE</scope>
</reference>
<dbReference type="InterPro" id="IPR021272">
    <property type="entry name" value="DUF2851"/>
</dbReference>
<evidence type="ECO:0008006" key="2">
    <source>
        <dbReference type="Google" id="ProtNLM"/>
    </source>
</evidence>
<sequence>MNHAAAPIYEHEIQRIWAEQDFEAKELKTVDGRPIEVFFPGWWNQGRGPDFEASRISVGDDFYFGSVEVHLQTSGWKAHGHDRNPSYNQVILHVVLYHQQNHSAITELKHQVPELELAPHLKPLKPLSQKQSKERLRRIEQFPGRCGVWIREKDPRLLKDLLGHAAEQRMQNKMRQIQQYWQDQKPEELLFQLIFKSLGYTVNAPAFEELARLYPFSSLRNFFKAESPGIKG</sequence>
<organism evidence="1">
    <name type="scientific">marine metagenome</name>
    <dbReference type="NCBI Taxonomy" id="408172"/>
    <lineage>
        <taxon>unclassified sequences</taxon>
        <taxon>metagenomes</taxon>
        <taxon>ecological metagenomes</taxon>
    </lineage>
</organism>
<dbReference type="EMBL" id="UINC01139893">
    <property type="protein sequence ID" value="SVD26720.1"/>
    <property type="molecule type" value="Genomic_DNA"/>
</dbReference>